<evidence type="ECO:0000313" key="2">
    <source>
        <dbReference type="Proteomes" id="UP000232638"/>
    </source>
</evidence>
<dbReference type="AlphaFoldDB" id="A0A2K8U2B6"/>
<evidence type="ECO:0000313" key="1">
    <source>
        <dbReference type="EMBL" id="AUB79723.1"/>
    </source>
</evidence>
<sequence>MPKSFRRRDLIDWFERYIPLKIAYATGKVTYISKAASDEWKQFVEGFEATWKKAIDTPFWFVQ</sequence>
<gene>
    <name evidence="1" type="ORF">THSYN_01285</name>
</gene>
<proteinExistence type="predicted"/>
<protein>
    <submittedName>
        <fullName evidence="1">Uncharacterized protein</fullName>
    </submittedName>
</protein>
<keyword evidence="2" id="KW-1185">Reference proteome</keyword>
<dbReference type="KEGG" id="tsy:THSYN_01285"/>
<accession>A0A2K8U2B6</accession>
<reference evidence="1 2" key="1">
    <citation type="submission" date="2017-03" db="EMBL/GenBank/DDBJ databases">
        <title>Complete genome sequence of Candidatus 'Thiodictyon syntrophicum' sp. nov. strain Cad16T, a photolithoautotroph purple sulfur bacterium isolated from an alpine meromictic lake.</title>
        <authorList>
            <person name="Luedin S.M."/>
            <person name="Pothier J.F."/>
            <person name="Danza F."/>
            <person name="Storelli N."/>
            <person name="Wittwer M."/>
            <person name="Tonolla M."/>
        </authorList>
    </citation>
    <scope>NUCLEOTIDE SEQUENCE [LARGE SCALE GENOMIC DNA]</scope>
    <source>
        <strain evidence="1 2">Cad16T</strain>
    </source>
</reference>
<dbReference type="EMBL" id="CP020370">
    <property type="protein sequence ID" value="AUB79723.1"/>
    <property type="molecule type" value="Genomic_DNA"/>
</dbReference>
<dbReference type="Proteomes" id="UP000232638">
    <property type="component" value="Chromosome"/>
</dbReference>
<organism evidence="1 2">
    <name type="scientific">Candidatus Thiodictyon syntrophicum</name>
    <dbReference type="NCBI Taxonomy" id="1166950"/>
    <lineage>
        <taxon>Bacteria</taxon>
        <taxon>Pseudomonadati</taxon>
        <taxon>Pseudomonadota</taxon>
        <taxon>Gammaproteobacteria</taxon>
        <taxon>Chromatiales</taxon>
        <taxon>Chromatiaceae</taxon>
        <taxon>Thiodictyon</taxon>
    </lineage>
</organism>
<name>A0A2K8U2B6_9GAMM</name>